<dbReference type="InterPro" id="IPR049680">
    <property type="entry name" value="FLVCR1-2_SLC49-like"/>
</dbReference>
<dbReference type="GO" id="GO:0022857">
    <property type="term" value="F:transmembrane transporter activity"/>
    <property type="evidence" value="ECO:0007669"/>
    <property type="project" value="InterPro"/>
</dbReference>
<keyword evidence="7" id="KW-1185">Reference proteome</keyword>
<gene>
    <name evidence="6" type="ORF">FGO68_gene1374</name>
</gene>
<accession>A0A8J8T3P2</accession>
<organism evidence="6 7">
    <name type="scientific">Halteria grandinella</name>
    <dbReference type="NCBI Taxonomy" id="5974"/>
    <lineage>
        <taxon>Eukaryota</taxon>
        <taxon>Sar</taxon>
        <taxon>Alveolata</taxon>
        <taxon>Ciliophora</taxon>
        <taxon>Intramacronucleata</taxon>
        <taxon>Spirotrichea</taxon>
        <taxon>Stichotrichia</taxon>
        <taxon>Sporadotrichida</taxon>
        <taxon>Halteriidae</taxon>
        <taxon>Halteria</taxon>
    </lineage>
</organism>
<protein>
    <submittedName>
        <fullName evidence="6">Uncharacterized protein</fullName>
    </submittedName>
</protein>
<evidence type="ECO:0000256" key="1">
    <source>
        <dbReference type="ARBA" id="ARBA00004141"/>
    </source>
</evidence>
<dbReference type="OrthoDB" id="422206at2759"/>
<comment type="subcellular location">
    <subcellularLocation>
        <location evidence="1">Membrane</location>
        <topology evidence="1">Multi-pass membrane protein</topology>
    </subcellularLocation>
</comment>
<evidence type="ECO:0000256" key="4">
    <source>
        <dbReference type="ARBA" id="ARBA00023136"/>
    </source>
</evidence>
<feature type="transmembrane region" description="Helical" evidence="5">
    <location>
        <begin position="94"/>
        <end position="116"/>
    </location>
</feature>
<name>A0A8J8T3P2_HALGN</name>
<dbReference type="PANTHER" id="PTHR10924">
    <property type="entry name" value="MAJOR FACILITATOR SUPERFAMILY PROTEIN-RELATED"/>
    <property type="match status" value="1"/>
</dbReference>
<feature type="transmembrane region" description="Helical" evidence="5">
    <location>
        <begin position="57"/>
        <end position="73"/>
    </location>
</feature>
<feature type="transmembrane region" description="Helical" evidence="5">
    <location>
        <begin position="136"/>
        <end position="158"/>
    </location>
</feature>
<dbReference type="InterPro" id="IPR011701">
    <property type="entry name" value="MFS"/>
</dbReference>
<keyword evidence="3 5" id="KW-1133">Transmembrane helix</keyword>
<feature type="transmembrane region" description="Helical" evidence="5">
    <location>
        <begin position="352"/>
        <end position="373"/>
    </location>
</feature>
<comment type="caution">
    <text evidence="6">The sequence shown here is derived from an EMBL/GenBank/DDBJ whole genome shotgun (WGS) entry which is preliminary data.</text>
</comment>
<evidence type="ECO:0000256" key="5">
    <source>
        <dbReference type="SAM" id="Phobius"/>
    </source>
</evidence>
<feature type="transmembrane region" description="Helical" evidence="5">
    <location>
        <begin position="323"/>
        <end position="340"/>
    </location>
</feature>
<evidence type="ECO:0000313" key="7">
    <source>
        <dbReference type="Proteomes" id="UP000785679"/>
    </source>
</evidence>
<keyword evidence="2 5" id="KW-0812">Transmembrane</keyword>
<evidence type="ECO:0000256" key="3">
    <source>
        <dbReference type="ARBA" id="ARBA00022989"/>
    </source>
</evidence>
<proteinExistence type="predicted"/>
<sequence>MDWCRYSDIILYIPMNCLGVFIIEKYHLRFCVITGSLILLLGTFLRLAILFDGFSIWWWYFGHIVSLGSSVFLKIPASKIANSWFGEKERSFALAIGQISSGCGYFISKVLTIWMFDDRDKVDEGGNSIEETTFKFKTFILFQCILIFIFATPSLIFMKDEPDKVSNKEYRKKIKEYQSLPEAARDCFNNRDYVLIFIYFQCANTVSIYNSQIEPFTNQYNVSLKSQMQSQMYNSVAGIVASLYYGKWLDKNQRFKKAQLVVTLLIISAISLTFLVLHFNAPEPAFILVSIFAGVPTAAITLVSQRFISEVAKPVSEVQSISLMNMANKVVSLVLIRATSMLTCDTPTHIRFMHGFILWVALPVAGLVPAAMVRGSRKGKRIGKY</sequence>
<keyword evidence="4 5" id="KW-0472">Membrane</keyword>
<dbReference type="Gene3D" id="1.20.1250.20">
    <property type="entry name" value="MFS general substrate transporter like domains"/>
    <property type="match status" value="1"/>
</dbReference>
<feature type="transmembrane region" description="Helical" evidence="5">
    <location>
        <begin position="285"/>
        <end position="303"/>
    </location>
</feature>
<feature type="transmembrane region" description="Helical" evidence="5">
    <location>
        <begin position="30"/>
        <end position="51"/>
    </location>
</feature>
<evidence type="ECO:0000256" key="2">
    <source>
        <dbReference type="ARBA" id="ARBA00022692"/>
    </source>
</evidence>
<dbReference type="EMBL" id="RRYP01006644">
    <property type="protein sequence ID" value="TNV81049.1"/>
    <property type="molecule type" value="Genomic_DNA"/>
</dbReference>
<dbReference type="InterPro" id="IPR036259">
    <property type="entry name" value="MFS_trans_sf"/>
</dbReference>
<evidence type="ECO:0000313" key="6">
    <source>
        <dbReference type="EMBL" id="TNV81049.1"/>
    </source>
</evidence>
<dbReference type="Proteomes" id="UP000785679">
    <property type="component" value="Unassembled WGS sequence"/>
</dbReference>
<dbReference type="SUPFAM" id="SSF103473">
    <property type="entry name" value="MFS general substrate transporter"/>
    <property type="match status" value="1"/>
</dbReference>
<reference evidence="6" key="1">
    <citation type="submission" date="2019-06" db="EMBL/GenBank/DDBJ databases">
        <authorList>
            <person name="Zheng W."/>
        </authorList>
    </citation>
    <scope>NUCLEOTIDE SEQUENCE</scope>
    <source>
        <strain evidence="6">QDHG01</strain>
    </source>
</reference>
<dbReference type="AlphaFoldDB" id="A0A8J8T3P2"/>
<dbReference type="GO" id="GO:0016020">
    <property type="term" value="C:membrane"/>
    <property type="evidence" value="ECO:0007669"/>
    <property type="project" value="UniProtKB-SubCell"/>
</dbReference>
<feature type="transmembrane region" description="Helical" evidence="5">
    <location>
        <begin position="260"/>
        <end position="279"/>
    </location>
</feature>
<dbReference type="PANTHER" id="PTHR10924:SF6">
    <property type="entry name" value="SOLUTE CARRIER FAMILY 49 MEMBER A3"/>
    <property type="match status" value="1"/>
</dbReference>
<dbReference type="Pfam" id="PF07690">
    <property type="entry name" value="MFS_1"/>
    <property type="match status" value="1"/>
</dbReference>